<dbReference type="EMBL" id="JASPKY010000091">
    <property type="protein sequence ID" value="KAK9738099.1"/>
    <property type="molecule type" value="Genomic_DNA"/>
</dbReference>
<evidence type="ECO:0000256" key="1">
    <source>
        <dbReference type="SAM" id="MobiDB-lite"/>
    </source>
</evidence>
<dbReference type="Proteomes" id="UP001458880">
    <property type="component" value="Unassembled WGS sequence"/>
</dbReference>
<gene>
    <name evidence="2" type="ORF">QE152_g10153</name>
</gene>
<evidence type="ECO:0000313" key="3">
    <source>
        <dbReference type="Proteomes" id="UP001458880"/>
    </source>
</evidence>
<protein>
    <submittedName>
        <fullName evidence="2">Uncharacterized protein</fullName>
    </submittedName>
</protein>
<accession>A0AAW1LXB7</accession>
<evidence type="ECO:0000313" key="2">
    <source>
        <dbReference type="EMBL" id="KAK9738099.1"/>
    </source>
</evidence>
<feature type="compositionally biased region" description="Basic and acidic residues" evidence="1">
    <location>
        <begin position="114"/>
        <end position="133"/>
    </location>
</feature>
<keyword evidence="3" id="KW-1185">Reference proteome</keyword>
<comment type="caution">
    <text evidence="2">The sequence shown here is derived from an EMBL/GenBank/DDBJ whole genome shotgun (WGS) entry which is preliminary data.</text>
</comment>
<dbReference type="AlphaFoldDB" id="A0AAW1LXB7"/>
<feature type="region of interest" description="Disordered" evidence="1">
    <location>
        <begin position="114"/>
        <end position="146"/>
    </location>
</feature>
<reference evidence="2 3" key="1">
    <citation type="journal article" date="2024" name="BMC Genomics">
        <title>De novo assembly and annotation of Popillia japonica's genome with initial clues to its potential as an invasive pest.</title>
        <authorList>
            <person name="Cucini C."/>
            <person name="Boschi S."/>
            <person name="Funari R."/>
            <person name="Cardaioli E."/>
            <person name="Iannotti N."/>
            <person name="Marturano G."/>
            <person name="Paoli F."/>
            <person name="Bruttini M."/>
            <person name="Carapelli A."/>
            <person name="Frati F."/>
            <person name="Nardi F."/>
        </authorList>
    </citation>
    <scope>NUCLEOTIDE SEQUENCE [LARGE SCALE GENOMIC DNA]</scope>
    <source>
        <strain evidence="2">DMR45628</strain>
    </source>
</reference>
<proteinExistence type="predicted"/>
<organism evidence="2 3">
    <name type="scientific">Popillia japonica</name>
    <name type="common">Japanese beetle</name>
    <dbReference type="NCBI Taxonomy" id="7064"/>
    <lineage>
        <taxon>Eukaryota</taxon>
        <taxon>Metazoa</taxon>
        <taxon>Ecdysozoa</taxon>
        <taxon>Arthropoda</taxon>
        <taxon>Hexapoda</taxon>
        <taxon>Insecta</taxon>
        <taxon>Pterygota</taxon>
        <taxon>Neoptera</taxon>
        <taxon>Endopterygota</taxon>
        <taxon>Coleoptera</taxon>
        <taxon>Polyphaga</taxon>
        <taxon>Scarabaeiformia</taxon>
        <taxon>Scarabaeidae</taxon>
        <taxon>Rutelinae</taxon>
        <taxon>Popillia</taxon>
    </lineage>
</organism>
<name>A0AAW1LXB7_POPJA</name>
<sequence>MCGEIGKEVKAAESEEEDCILVILTTNFIFKLSGGSVQFFVSTKTFCLDVPSNSYTAMDERTDKQLLKCDDREFNSDVDYEPYPSSSSDWEQGNFLAEEIVEISLANTVGIDEKSNNGDATKDIDENPLEQKTDNNNTWEDTTSDIPNFQFDTTQSGIKINVFENMSPINVFEHIWDQHITDFIVTSTNNYGRALNQSNRPKTRHSRFREFKPIT</sequence>
<feature type="compositionally biased region" description="Polar residues" evidence="1">
    <location>
        <begin position="134"/>
        <end position="146"/>
    </location>
</feature>